<dbReference type="RefSeq" id="WP_187720464.1">
    <property type="nucleotide sequence ID" value="NZ_CP060789.1"/>
</dbReference>
<dbReference type="EMBL" id="CP060789">
    <property type="protein sequence ID" value="QNP55330.1"/>
    <property type="molecule type" value="Genomic_DNA"/>
</dbReference>
<dbReference type="Proteomes" id="UP000516117">
    <property type="component" value="Chromosome"/>
</dbReference>
<evidence type="ECO:0000313" key="1">
    <source>
        <dbReference type="EMBL" id="QNP55330.1"/>
    </source>
</evidence>
<dbReference type="KEGG" id="tdf:H9L22_14050"/>
<keyword evidence="2" id="KW-1185">Reference proteome</keyword>
<gene>
    <name evidence="1" type="ORF">H9L22_14050</name>
</gene>
<organism evidence="1 2">
    <name type="scientific">Tessaracoccus defluvii</name>
    <dbReference type="NCBI Taxonomy" id="1285901"/>
    <lineage>
        <taxon>Bacteria</taxon>
        <taxon>Bacillati</taxon>
        <taxon>Actinomycetota</taxon>
        <taxon>Actinomycetes</taxon>
        <taxon>Propionibacteriales</taxon>
        <taxon>Propionibacteriaceae</taxon>
        <taxon>Tessaracoccus</taxon>
    </lineage>
</organism>
<dbReference type="AlphaFoldDB" id="A0A7H0H464"/>
<proteinExistence type="predicted"/>
<name>A0A7H0H464_9ACTN</name>
<protein>
    <submittedName>
        <fullName evidence="1">Uncharacterized protein</fullName>
    </submittedName>
</protein>
<evidence type="ECO:0000313" key="2">
    <source>
        <dbReference type="Proteomes" id="UP000516117"/>
    </source>
</evidence>
<reference evidence="1 2" key="1">
    <citation type="submission" date="2020-08" db="EMBL/GenBank/DDBJ databases">
        <title>Genome sequence of Tessaracoccus defluvii JCM 17540T.</title>
        <authorList>
            <person name="Hyun D.-W."/>
            <person name="Bae J.-W."/>
        </authorList>
    </citation>
    <scope>NUCLEOTIDE SEQUENCE [LARGE SCALE GENOMIC DNA]</scope>
    <source>
        <strain evidence="1 2">JCM 17540</strain>
    </source>
</reference>
<accession>A0A7H0H464</accession>
<sequence length="427" mass="47325">MRPANRIHSESIVHRLSALQDYLESVPVGNGVEAEALSKAKGQFLSILAMVERSARDDLLLPQLNRYLTSLVQMADEIFVRSQSRVPKPLIRSVHRELDDLGIPGLPLLVVGEPNNYSTIAGTLWSTLYAPHLNKGRAPKRPDDIYIITLPRLEGGHHLWIPVAVGHEVAHIYASLNGLFEDTLMAEEWLPTDIECGIEVGDQLPQQKLWLESTLLNWAREVYCDLYAVRRFGPAGVAAMADFLAASETSSSDILDPDYPPAWFRVETMINALPSLAEHPQYETLITIWDPWIQSQKLRTMPLGEQLMSALNANLETIQGLVESAPTASYDVLANVQSVEQVRDSLLRGFPQVEMPTGGVASPEDVLNAGWLATYSRSDSHPHPRQLDALVGRCLDNIEFLAIFGDGAARQDGNPLTTRHHTACNPR</sequence>